<dbReference type="InterPro" id="IPR000253">
    <property type="entry name" value="FHA_dom"/>
</dbReference>
<dbReference type="Pfam" id="PF00498">
    <property type="entry name" value="FHA"/>
    <property type="match status" value="1"/>
</dbReference>
<evidence type="ECO:0000256" key="1">
    <source>
        <dbReference type="SAM" id="Coils"/>
    </source>
</evidence>
<feature type="compositionally biased region" description="Basic and acidic residues" evidence="2">
    <location>
        <begin position="1061"/>
        <end position="1080"/>
    </location>
</feature>
<feature type="compositionally biased region" description="Acidic residues" evidence="2">
    <location>
        <begin position="724"/>
        <end position="735"/>
    </location>
</feature>
<accession>A0ABD2K773</accession>
<gene>
    <name evidence="4" type="ORF">niasHT_024489</name>
</gene>
<dbReference type="EMBL" id="JBICBT010000819">
    <property type="protein sequence ID" value="KAL3098735.1"/>
    <property type="molecule type" value="Genomic_DNA"/>
</dbReference>
<evidence type="ECO:0000313" key="4">
    <source>
        <dbReference type="EMBL" id="KAL3098735.1"/>
    </source>
</evidence>
<dbReference type="InterPro" id="IPR008984">
    <property type="entry name" value="SMAD_FHA_dom_sf"/>
</dbReference>
<dbReference type="Proteomes" id="UP001620626">
    <property type="component" value="Unassembled WGS sequence"/>
</dbReference>
<feature type="compositionally biased region" description="Basic and acidic residues" evidence="2">
    <location>
        <begin position="855"/>
        <end position="893"/>
    </location>
</feature>
<dbReference type="SUPFAM" id="SSF49879">
    <property type="entry name" value="SMAD/FHA domain"/>
    <property type="match status" value="1"/>
</dbReference>
<keyword evidence="5" id="KW-1185">Reference proteome</keyword>
<feature type="compositionally biased region" description="Basic and acidic residues" evidence="2">
    <location>
        <begin position="324"/>
        <end position="334"/>
    </location>
</feature>
<evidence type="ECO:0000256" key="2">
    <source>
        <dbReference type="SAM" id="MobiDB-lite"/>
    </source>
</evidence>
<protein>
    <recommendedName>
        <fullName evidence="3">FHA domain-containing protein</fullName>
    </recommendedName>
</protein>
<feature type="compositionally biased region" description="Basic and acidic residues" evidence="2">
    <location>
        <begin position="1184"/>
        <end position="1210"/>
    </location>
</feature>
<feature type="compositionally biased region" description="Basic and acidic residues" evidence="2">
    <location>
        <begin position="1119"/>
        <end position="1164"/>
    </location>
</feature>
<keyword evidence="1" id="KW-0175">Coiled coil</keyword>
<feature type="compositionally biased region" description="Low complexity" evidence="2">
    <location>
        <begin position="652"/>
        <end position="666"/>
    </location>
</feature>
<evidence type="ECO:0000259" key="3">
    <source>
        <dbReference type="Pfam" id="PF00498"/>
    </source>
</evidence>
<feature type="compositionally biased region" description="Basic and acidic residues" evidence="2">
    <location>
        <begin position="989"/>
        <end position="1000"/>
    </location>
</feature>
<sequence length="1414" mass="160664">MLKQNGGGESAILLPRQPNSSTLIGSSDECDIVIKSPGLRPKHAVIEFYPKTKSFWLRQLDPKNEQHQQQQKRRMESVPPPPPYPYEDTVGPQNLTDNTRQQVLRDGSLIELHPMDTLRFGKGANAVEFVFKMPPLHHKTRFDPFVVAHPPPVRKKCSLDREDISLPIVGSRIQPKAHADRFVRPKQQLNHRLCQLGGHQPQKQSQNVQQQQLANGVALMRRSVSACRLISVADSPTNNSLPRVDTPWKTEANGGMKSPNGYADSSCASSVDSDEVARGVAAGHSKEQLLRRVRRLQAELSRRDAEFAQLRELIKANGESGTARAEKGEGRRDSVATNGEWDGQTSQKSGGTQTAAADIIDDQKQMDMMDLHLPSRDEAGGGAKRFLSPGRAVPTEQTPAQAILSTRATDIFFMVCAEELNTLNIRISHLPARDYSDIFSEISKLLHEPFSFRLMEINSKCAVVFESLGLIPTEKEEIYLQFDQFLKEKIYPISKAIDAFLGTLRECAQMARDSARACAIFSQWSREFGDQLQLQPNWELMFYKVQDLQSRFRENGLTKHWLPPSLSPLLQVLIFEHRNRMEEQKRQQREATDALAEATRKIAELEKELENASDGTQKEQKTLQQQQIAAQQLLPRIELPLMNTFDRKGPTSLRSQRSSRASSRCSSARRRLQLGITDDEDSENSREAHIDSPQTPPPSVGGAMQRNIGEQHRKRRRKRSKQNEDEEKEGTEEEEKPWGDKKEEGIGKMEKILSEGKENWEQADQNGSKSADQQNAAVASPPDSASSSNDDGEEKARLAMCQLDSVYSKLEEQRECQRGKETEENGEEEYRFWWEVKGEENDEEKEEEGMEEAVETARETNKKEGEESGERGKEREENEKEEEKSEEEVRVQAEENGGEGMDENEREREEEQHFAWIEHMVKKEGGREEERSTEENKAGDKAQSEDRDEAKPSDGAKDEDGDEAQPDETHLSVTGSQRNEAGDEGEGSEVQRDEAGDEGHAIGAGDEAEDEIHPDESQITTDDFEKQHMPDAREEDEPEKEDGEEEIYPEEAVEEEEEEEQQYHPTEHMDKAMEKTHPDETAEEEEEGHPPEEIMDNQGREEAEAHPDETIIGEDKEEDKENEKHRDEAILRMDGEEEEEKQHPDEAIMGKDVKGDEEKQHPEEAILEGDGEEKAGQMEETEKEEAHPPDEAEIKQEGEAHSDKSAHQREEEEEEDEENEKHPDEAVFWKNEENEKHPDEAVFWQNEENETDEAAIDEDGTNKSHYPPMAQHDEPGKVPEKIAKLSEENANEGEAEAAEEEEEEAAARVLQQQWRKRKGGQKSAEKYGGQSETEQKNIVEFWELVRNLANLLEIELPIRGRVVPLRPESAGEQTARQTAMDSILDRLKTMLYELRRKAEENAKESEPPTIERSN</sequence>
<feature type="compositionally biased region" description="Basic and acidic residues" evidence="2">
    <location>
        <begin position="919"/>
        <end position="958"/>
    </location>
</feature>
<evidence type="ECO:0000313" key="5">
    <source>
        <dbReference type="Proteomes" id="UP001620626"/>
    </source>
</evidence>
<feature type="compositionally biased region" description="Basic and acidic residues" evidence="2">
    <location>
        <begin position="1271"/>
        <end position="1287"/>
    </location>
</feature>
<feature type="domain" description="FHA" evidence="3">
    <location>
        <begin position="22"/>
        <end position="65"/>
    </location>
</feature>
<feature type="region of interest" description="Disordered" evidence="2">
    <location>
        <begin position="235"/>
        <end position="269"/>
    </location>
</feature>
<feature type="compositionally biased region" description="Basic and acidic residues" evidence="2">
    <location>
        <begin position="903"/>
        <end position="913"/>
    </location>
</feature>
<feature type="compositionally biased region" description="Low complexity" evidence="2">
    <location>
        <begin position="775"/>
        <end position="789"/>
    </location>
</feature>
<feature type="compositionally biased region" description="Acidic residues" evidence="2">
    <location>
        <begin position="1247"/>
        <end position="1259"/>
    </location>
</feature>
<feature type="compositionally biased region" description="Polar residues" evidence="2">
    <location>
        <begin position="762"/>
        <end position="774"/>
    </location>
</feature>
<feature type="compositionally biased region" description="Basic and acidic residues" evidence="2">
    <location>
        <begin position="736"/>
        <end position="760"/>
    </location>
</feature>
<feature type="region of interest" description="Disordered" evidence="2">
    <location>
        <begin position="641"/>
        <end position="1333"/>
    </location>
</feature>
<feature type="region of interest" description="Disordered" evidence="2">
    <location>
        <begin position="319"/>
        <end position="354"/>
    </location>
</feature>
<feature type="coiled-coil region" evidence="1">
    <location>
        <begin position="286"/>
        <end position="313"/>
    </location>
</feature>
<feature type="compositionally biased region" description="Basic and acidic residues" evidence="2">
    <location>
        <begin position="1088"/>
        <end position="1109"/>
    </location>
</feature>
<feature type="compositionally biased region" description="Acidic residues" evidence="2">
    <location>
        <begin position="1289"/>
        <end position="1304"/>
    </location>
</feature>
<proteinExistence type="predicted"/>
<feature type="coiled-coil region" evidence="1">
    <location>
        <begin position="578"/>
        <end position="626"/>
    </location>
</feature>
<comment type="caution">
    <text evidence="4">The sequence shown here is derived from an EMBL/GenBank/DDBJ whole genome shotgun (WGS) entry which is preliminary data.</text>
</comment>
<dbReference type="Gene3D" id="2.60.200.20">
    <property type="match status" value="1"/>
</dbReference>
<feature type="region of interest" description="Disordered" evidence="2">
    <location>
        <begin position="63"/>
        <end position="93"/>
    </location>
</feature>
<feature type="compositionally biased region" description="Basic and acidic residues" evidence="2">
    <location>
        <begin position="1023"/>
        <end position="1032"/>
    </location>
</feature>
<feature type="compositionally biased region" description="Basic and acidic residues" evidence="2">
    <location>
        <begin position="809"/>
        <end position="839"/>
    </location>
</feature>
<name>A0ABD2K773_9BILA</name>
<feature type="compositionally biased region" description="Basic and acidic residues" evidence="2">
    <location>
        <begin position="1219"/>
        <end position="1240"/>
    </location>
</feature>
<feature type="region of interest" description="Disordered" evidence="2">
    <location>
        <begin position="1"/>
        <end position="20"/>
    </location>
</feature>
<feature type="compositionally biased region" description="Acidic residues" evidence="2">
    <location>
        <begin position="1033"/>
        <end position="1060"/>
    </location>
</feature>
<organism evidence="4 5">
    <name type="scientific">Heterodera trifolii</name>
    <dbReference type="NCBI Taxonomy" id="157864"/>
    <lineage>
        <taxon>Eukaryota</taxon>
        <taxon>Metazoa</taxon>
        <taxon>Ecdysozoa</taxon>
        <taxon>Nematoda</taxon>
        <taxon>Chromadorea</taxon>
        <taxon>Rhabditida</taxon>
        <taxon>Tylenchina</taxon>
        <taxon>Tylenchomorpha</taxon>
        <taxon>Tylenchoidea</taxon>
        <taxon>Heteroderidae</taxon>
        <taxon>Heteroderinae</taxon>
        <taxon>Heterodera</taxon>
    </lineage>
</organism>
<feature type="compositionally biased region" description="Acidic residues" evidence="2">
    <location>
        <begin position="840"/>
        <end position="854"/>
    </location>
</feature>
<reference evidence="4 5" key="1">
    <citation type="submission" date="2024-10" db="EMBL/GenBank/DDBJ databases">
        <authorList>
            <person name="Kim D."/>
        </authorList>
    </citation>
    <scope>NUCLEOTIDE SEQUENCE [LARGE SCALE GENOMIC DNA]</scope>
    <source>
        <strain evidence="4">BH-2024</strain>
    </source>
</reference>